<dbReference type="EMBL" id="CP034338">
    <property type="protein sequence ID" value="AZL67095.1"/>
    <property type="molecule type" value="Genomic_DNA"/>
</dbReference>
<reference evidence="2 3" key="1">
    <citation type="submission" date="2018-12" db="EMBL/GenBank/DDBJ databases">
        <authorList>
            <person name="Li S."/>
            <person name="Yang R."/>
            <person name="Chen G."/>
            <person name="Zou L."/>
            <person name="Zhang C."/>
            <person name="Chen Y."/>
            <person name="Liu Z."/>
            <person name="Li Y."/>
            <person name="Yan Y."/>
            <person name="Huang M."/>
            <person name="Chen T."/>
        </authorList>
    </citation>
    <scope>NUCLEOTIDE SEQUENCE [LARGE SCALE GENOMIC DNA]</scope>
    <source>
        <strain evidence="2 3">1257</strain>
    </source>
</reference>
<name>A0A3Q8TYZ8_9PSED</name>
<feature type="region of interest" description="Disordered" evidence="1">
    <location>
        <begin position="1"/>
        <end position="66"/>
    </location>
</feature>
<gene>
    <name evidence="2" type="ORF">EJA05_04815</name>
</gene>
<protein>
    <submittedName>
        <fullName evidence="2">Uncharacterized protein</fullName>
    </submittedName>
</protein>
<sequence length="66" mass="7082">MWGGNNAHAEIVSSQQGGQGNGTEETGPKQTVGAGLPAKRRAGGARSHRRCNVRTDHQKIQPKHRI</sequence>
<proteinExistence type="predicted"/>
<dbReference type="AlphaFoldDB" id="A0A3Q8TYZ8"/>
<feature type="compositionally biased region" description="Basic residues" evidence="1">
    <location>
        <begin position="38"/>
        <end position="52"/>
    </location>
</feature>
<dbReference type="KEGG" id="pory:EJA05_04815"/>
<organism evidence="2 3">
    <name type="scientific">Pseudomonas entomophila</name>
    <dbReference type="NCBI Taxonomy" id="312306"/>
    <lineage>
        <taxon>Bacteria</taxon>
        <taxon>Pseudomonadati</taxon>
        <taxon>Pseudomonadota</taxon>
        <taxon>Gammaproteobacteria</taxon>
        <taxon>Pseudomonadales</taxon>
        <taxon>Pseudomonadaceae</taxon>
        <taxon>Pseudomonas</taxon>
    </lineage>
</organism>
<accession>A0A3Q8TYZ8</accession>
<evidence type="ECO:0000313" key="3">
    <source>
        <dbReference type="Proteomes" id="UP000268230"/>
    </source>
</evidence>
<evidence type="ECO:0000313" key="2">
    <source>
        <dbReference type="EMBL" id="AZL67095.1"/>
    </source>
</evidence>
<dbReference type="Proteomes" id="UP000268230">
    <property type="component" value="Chromosome"/>
</dbReference>
<evidence type="ECO:0000256" key="1">
    <source>
        <dbReference type="SAM" id="MobiDB-lite"/>
    </source>
</evidence>